<keyword evidence="4" id="KW-0879">Wnt signaling pathway</keyword>
<dbReference type="Gene3D" id="2.10.90.10">
    <property type="entry name" value="Cystine-knot cytokines"/>
    <property type="match status" value="1"/>
</dbReference>
<dbReference type="InParanoid" id="A0A6P8ZT54"/>
<evidence type="ECO:0000313" key="11">
    <source>
        <dbReference type="RefSeq" id="XP_034248275.1"/>
    </source>
</evidence>
<evidence type="ECO:0000313" key="10">
    <source>
        <dbReference type="Proteomes" id="UP000515158"/>
    </source>
</evidence>
<feature type="region of interest" description="Disordered" evidence="8">
    <location>
        <begin position="195"/>
        <end position="224"/>
    </location>
</feature>
<gene>
    <name evidence="11" type="primary">LOC117649514</name>
</gene>
<dbReference type="GeneID" id="117649514"/>
<evidence type="ECO:0000256" key="8">
    <source>
        <dbReference type="SAM" id="MobiDB-lite"/>
    </source>
</evidence>
<evidence type="ECO:0000256" key="7">
    <source>
        <dbReference type="ARBA" id="ARBA00023180"/>
    </source>
</evidence>
<evidence type="ECO:0000256" key="2">
    <source>
        <dbReference type="ARBA" id="ARBA00007850"/>
    </source>
</evidence>
<dbReference type="KEGG" id="tpal:117649514"/>
<dbReference type="Pfam" id="PF05463">
    <property type="entry name" value="Sclerostin"/>
    <property type="match status" value="1"/>
</dbReference>
<evidence type="ECO:0000256" key="4">
    <source>
        <dbReference type="ARBA" id="ARBA00022687"/>
    </source>
</evidence>
<keyword evidence="3" id="KW-0964">Secreted</keyword>
<name>A0A6P8ZT54_THRPL</name>
<dbReference type="PANTHER" id="PTHR14903:SF6">
    <property type="entry name" value="CTCK DOMAIN-CONTAINING PROTEIN"/>
    <property type="match status" value="1"/>
</dbReference>
<comment type="subcellular location">
    <subcellularLocation>
        <location evidence="1">Secreted</location>
    </subcellularLocation>
</comment>
<dbReference type="AlphaFoldDB" id="A0A6P8ZT54"/>
<dbReference type="PANTHER" id="PTHR14903">
    <property type="entry name" value="SCLEROSTIN-RELATED"/>
    <property type="match status" value="1"/>
</dbReference>
<evidence type="ECO:0000256" key="1">
    <source>
        <dbReference type="ARBA" id="ARBA00004613"/>
    </source>
</evidence>
<evidence type="ECO:0000256" key="6">
    <source>
        <dbReference type="ARBA" id="ARBA00023157"/>
    </source>
</evidence>
<dbReference type="InterPro" id="IPR029034">
    <property type="entry name" value="Cystine-knot_cytokine"/>
</dbReference>
<evidence type="ECO:0000256" key="3">
    <source>
        <dbReference type="ARBA" id="ARBA00022525"/>
    </source>
</evidence>
<dbReference type="GO" id="GO:0016055">
    <property type="term" value="P:Wnt signaling pathway"/>
    <property type="evidence" value="ECO:0007669"/>
    <property type="project" value="UniProtKB-KW"/>
</dbReference>
<dbReference type="GO" id="GO:0030514">
    <property type="term" value="P:negative regulation of BMP signaling pathway"/>
    <property type="evidence" value="ECO:0007669"/>
    <property type="project" value="TreeGrafter"/>
</dbReference>
<feature type="signal peptide" evidence="9">
    <location>
        <begin position="1"/>
        <end position="16"/>
    </location>
</feature>
<feature type="chain" id="PRO_5028234880" evidence="9">
    <location>
        <begin position="17"/>
        <end position="224"/>
    </location>
</feature>
<keyword evidence="6" id="KW-1015">Disulfide bond</keyword>
<dbReference type="GO" id="GO:0036122">
    <property type="term" value="F:BMP binding"/>
    <property type="evidence" value="ECO:0007669"/>
    <property type="project" value="TreeGrafter"/>
</dbReference>
<organism evidence="11">
    <name type="scientific">Thrips palmi</name>
    <name type="common">Melon thrips</name>
    <dbReference type="NCBI Taxonomy" id="161013"/>
    <lineage>
        <taxon>Eukaryota</taxon>
        <taxon>Metazoa</taxon>
        <taxon>Ecdysozoa</taxon>
        <taxon>Arthropoda</taxon>
        <taxon>Hexapoda</taxon>
        <taxon>Insecta</taxon>
        <taxon>Pterygota</taxon>
        <taxon>Neoptera</taxon>
        <taxon>Paraneoptera</taxon>
        <taxon>Thysanoptera</taxon>
        <taxon>Terebrantia</taxon>
        <taxon>Thripoidea</taxon>
        <taxon>Thripidae</taxon>
        <taxon>Thrips</taxon>
    </lineage>
</organism>
<dbReference type="OrthoDB" id="6624188at2759"/>
<dbReference type="GO" id="GO:0030178">
    <property type="term" value="P:negative regulation of Wnt signaling pathway"/>
    <property type="evidence" value="ECO:0007669"/>
    <property type="project" value="TreeGrafter"/>
</dbReference>
<proteinExistence type="inferred from homology"/>
<sequence length="224" mass="23588">MSVLLVLLLALAVADARDAMDSVPKGSSPSSQGLTGLTGLPAGLSTLIKFRSSLSTAQSTSGKLAPPLSPPAGSPPGLGSSLGGGRLASLDPNQFIKPPVFPEEESFPGSCRLRSKRYVSDGLCVSPRPVNEVVCAVSCVMDAWSKEAGTRSIPWRCSDSGWKRQRVRLLCRDGSSRSYRIRTVQTCRCVPRAAPRTSSARHGPHGPSPSSRATPPPVSKLELL</sequence>
<protein>
    <submittedName>
        <fullName evidence="11">Sclerostin domain-containing protein 1-like</fullName>
    </submittedName>
</protein>
<feature type="region of interest" description="Disordered" evidence="8">
    <location>
        <begin position="58"/>
        <end position="83"/>
    </location>
</feature>
<accession>A0A6P8ZT54</accession>
<dbReference type="Proteomes" id="UP000515158">
    <property type="component" value="Unplaced"/>
</dbReference>
<keyword evidence="5 9" id="KW-0732">Signal</keyword>
<evidence type="ECO:0000256" key="5">
    <source>
        <dbReference type="ARBA" id="ARBA00022729"/>
    </source>
</evidence>
<reference evidence="11" key="1">
    <citation type="submission" date="2025-08" db="UniProtKB">
        <authorList>
            <consortium name="RefSeq"/>
        </authorList>
    </citation>
    <scope>IDENTIFICATION</scope>
    <source>
        <tissue evidence="11">Total insect</tissue>
    </source>
</reference>
<dbReference type="RefSeq" id="XP_034248275.1">
    <property type="nucleotide sequence ID" value="XM_034392384.1"/>
</dbReference>
<dbReference type="InterPro" id="IPR008835">
    <property type="entry name" value="Sclerostin/SOSTDC1"/>
</dbReference>
<evidence type="ECO:0000256" key="9">
    <source>
        <dbReference type="SAM" id="SignalP"/>
    </source>
</evidence>
<keyword evidence="7" id="KW-0325">Glycoprotein</keyword>
<comment type="similarity">
    <text evidence="2">Belongs to the sclerostin family.</text>
</comment>
<keyword evidence="10" id="KW-1185">Reference proteome</keyword>
<dbReference type="GO" id="GO:0005615">
    <property type="term" value="C:extracellular space"/>
    <property type="evidence" value="ECO:0007669"/>
    <property type="project" value="InterPro"/>
</dbReference>